<dbReference type="Proteomes" id="UP000298213">
    <property type="component" value="Unassembled WGS sequence"/>
</dbReference>
<sequence length="158" mass="17391">MSQMPLDQLTEAQRECLRLVLSHHNSKEIAAKLGVSPSAVDKRIERAVQILRAPSRFAAARALAEHEGGGAASERLPSEPIDVPNEQETASTRAQDEPRWLVRRLLGLPPGRLGWRQGSQRTHEAGADRGHHRTCLHHRRVVHGAAEHGSDDPRLPGS</sequence>
<accession>A0A4Y8ZX78</accession>
<name>A0A4Y8ZX78_9SPHN</name>
<comment type="caution">
    <text evidence="3">The sequence shown here is derived from an EMBL/GenBank/DDBJ whole genome shotgun (WGS) entry which is preliminary data.</text>
</comment>
<dbReference type="Gene3D" id="1.10.10.10">
    <property type="entry name" value="Winged helix-like DNA-binding domain superfamily/Winged helix DNA-binding domain"/>
    <property type="match status" value="1"/>
</dbReference>
<proteinExistence type="predicted"/>
<dbReference type="InterPro" id="IPR036388">
    <property type="entry name" value="WH-like_DNA-bd_sf"/>
</dbReference>
<dbReference type="PROSITE" id="PS50043">
    <property type="entry name" value="HTH_LUXR_2"/>
    <property type="match status" value="1"/>
</dbReference>
<dbReference type="InterPro" id="IPR000792">
    <property type="entry name" value="Tscrpt_reg_LuxR_C"/>
</dbReference>
<dbReference type="InterPro" id="IPR016032">
    <property type="entry name" value="Sig_transdc_resp-reg_C-effctor"/>
</dbReference>
<dbReference type="AlphaFoldDB" id="A0A4Y8ZX78"/>
<evidence type="ECO:0000256" key="1">
    <source>
        <dbReference type="SAM" id="MobiDB-lite"/>
    </source>
</evidence>
<reference evidence="3 4" key="1">
    <citation type="submission" date="2019-03" db="EMBL/GenBank/DDBJ databases">
        <title>Genome sequence of Sphingomonas sp. 17J27-24.</title>
        <authorList>
            <person name="Kim M."/>
            <person name="Maeng S."/>
            <person name="Sathiyaraj S."/>
        </authorList>
    </citation>
    <scope>NUCLEOTIDE SEQUENCE [LARGE SCALE GENOMIC DNA]</scope>
    <source>
        <strain evidence="3 4">17J27-24</strain>
    </source>
</reference>
<evidence type="ECO:0000259" key="2">
    <source>
        <dbReference type="PROSITE" id="PS50043"/>
    </source>
</evidence>
<dbReference type="SUPFAM" id="SSF46894">
    <property type="entry name" value="C-terminal effector domain of the bipartite response regulators"/>
    <property type="match status" value="1"/>
</dbReference>
<feature type="region of interest" description="Disordered" evidence="1">
    <location>
        <begin position="61"/>
        <end position="98"/>
    </location>
</feature>
<dbReference type="RefSeq" id="WP_135083563.1">
    <property type="nucleotide sequence ID" value="NZ_SPDV01000003.1"/>
</dbReference>
<organism evidence="3 4">
    <name type="scientific">Sphingomonas parva</name>
    <dbReference type="NCBI Taxonomy" id="2555898"/>
    <lineage>
        <taxon>Bacteria</taxon>
        <taxon>Pseudomonadati</taxon>
        <taxon>Pseudomonadota</taxon>
        <taxon>Alphaproteobacteria</taxon>
        <taxon>Sphingomonadales</taxon>
        <taxon>Sphingomonadaceae</taxon>
        <taxon>Sphingomonas</taxon>
    </lineage>
</organism>
<dbReference type="InterPro" id="IPR013249">
    <property type="entry name" value="RNA_pol_sigma70_r4_t2"/>
</dbReference>
<dbReference type="SMART" id="SM00421">
    <property type="entry name" value="HTH_LUXR"/>
    <property type="match status" value="1"/>
</dbReference>
<dbReference type="EMBL" id="SPDV01000003">
    <property type="protein sequence ID" value="TFI59815.1"/>
    <property type="molecule type" value="Genomic_DNA"/>
</dbReference>
<dbReference type="OrthoDB" id="7206433at2"/>
<feature type="region of interest" description="Disordered" evidence="1">
    <location>
        <begin position="113"/>
        <end position="132"/>
    </location>
</feature>
<keyword evidence="4" id="KW-1185">Reference proteome</keyword>
<evidence type="ECO:0000313" key="4">
    <source>
        <dbReference type="Proteomes" id="UP000298213"/>
    </source>
</evidence>
<dbReference type="Pfam" id="PF08281">
    <property type="entry name" value="Sigma70_r4_2"/>
    <property type="match status" value="1"/>
</dbReference>
<evidence type="ECO:0000313" key="3">
    <source>
        <dbReference type="EMBL" id="TFI59815.1"/>
    </source>
</evidence>
<dbReference type="GO" id="GO:0006352">
    <property type="term" value="P:DNA-templated transcription initiation"/>
    <property type="evidence" value="ECO:0007669"/>
    <property type="project" value="InterPro"/>
</dbReference>
<dbReference type="GO" id="GO:0016987">
    <property type="term" value="F:sigma factor activity"/>
    <property type="evidence" value="ECO:0007669"/>
    <property type="project" value="InterPro"/>
</dbReference>
<protein>
    <submittedName>
        <fullName evidence="3">LuxR family transcriptional regulator</fullName>
    </submittedName>
</protein>
<feature type="domain" description="HTH luxR-type" evidence="2">
    <location>
        <begin position="2"/>
        <end position="67"/>
    </location>
</feature>
<gene>
    <name evidence="3" type="ORF">E2493_02985</name>
</gene>
<dbReference type="GO" id="GO:0003677">
    <property type="term" value="F:DNA binding"/>
    <property type="evidence" value="ECO:0007669"/>
    <property type="project" value="InterPro"/>
</dbReference>